<dbReference type="GeneID" id="19112187"/>
<dbReference type="PANTHER" id="PTHR24148:SF64">
    <property type="entry name" value="HETEROKARYON INCOMPATIBILITY DOMAIN-CONTAINING PROTEIN"/>
    <property type="match status" value="1"/>
</dbReference>
<accession>M2LXJ8</accession>
<evidence type="ECO:0008006" key="3">
    <source>
        <dbReference type="Google" id="ProtNLM"/>
    </source>
</evidence>
<dbReference type="OMA" id="ICEAIHY"/>
<gene>
    <name evidence="1" type="ORF">BAUCODRAFT_336406</name>
</gene>
<dbReference type="Proteomes" id="UP000011761">
    <property type="component" value="Unassembled WGS sequence"/>
</dbReference>
<dbReference type="KEGG" id="bcom:BAUCODRAFT_336406"/>
<dbReference type="RefSeq" id="XP_007673155.1">
    <property type="nucleotide sequence ID" value="XM_007674965.1"/>
</dbReference>
<proteinExistence type="predicted"/>
<dbReference type="HOGENOM" id="CLU_004184_8_1_1"/>
<reference evidence="1 2" key="1">
    <citation type="journal article" date="2012" name="PLoS Pathog.">
        <title>Diverse lifestyles and strategies of plant pathogenesis encoded in the genomes of eighteen Dothideomycetes fungi.</title>
        <authorList>
            <person name="Ohm R.A."/>
            <person name="Feau N."/>
            <person name="Henrissat B."/>
            <person name="Schoch C.L."/>
            <person name="Horwitz B.A."/>
            <person name="Barry K.W."/>
            <person name="Condon B.J."/>
            <person name="Copeland A.C."/>
            <person name="Dhillon B."/>
            <person name="Glaser F."/>
            <person name="Hesse C.N."/>
            <person name="Kosti I."/>
            <person name="LaButti K."/>
            <person name="Lindquist E.A."/>
            <person name="Lucas S."/>
            <person name="Salamov A.A."/>
            <person name="Bradshaw R.E."/>
            <person name="Ciuffetti L."/>
            <person name="Hamelin R.C."/>
            <person name="Kema G.H.J."/>
            <person name="Lawrence C."/>
            <person name="Scott J.A."/>
            <person name="Spatafora J.W."/>
            <person name="Turgeon B.G."/>
            <person name="de Wit P.J.G.M."/>
            <person name="Zhong S."/>
            <person name="Goodwin S.B."/>
            <person name="Grigoriev I.V."/>
        </authorList>
    </citation>
    <scope>NUCLEOTIDE SEQUENCE [LARGE SCALE GENOMIC DNA]</scope>
    <source>
        <strain evidence="1 2">UAMH 10762</strain>
    </source>
</reference>
<dbReference type="EMBL" id="KB445551">
    <property type="protein sequence ID" value="EMC99422.1"/>
    <property type="molecule type" value="Genomic_DNA"/>
</dbReference>
<evidence type="ECO:0000313" key="1">
    <source>
        <dbReference type="EMBL" id="EMC99422.1"/>
    </source>
</evidence>
<keyword evidence="2" id="KW-1185">Reference proteome</keyword>
<dbReference type="AlphaFoldDB" id="M2LXJ8"/>
<dbReference type="InterPro" id="IPR052895">
    <property type="entry name" value="HetReg/Transcr_Mod"/>
</dbReference>
<name>M2LXJ8_BAUPA</name>
<evidence type="ECO:0000313" key="2">
    <source>
        <dbReference type="Proteomes" id="UP000011761"/>
    </source>
</evidence>
<organism evidence="1 2">
    <name type="scientific">Baudoinia panamericana (strain UAMH 10762)</name>
    <name type="common">Angels' share fungus</name>
    <name type="synonym">Baudoinia compniacensis (strain UAMH 10762)</name>
    <dbReference type="NCBI Taxonomy" id="717646"/>
    <lineage>
        <taxon>Eukaryota</taxon>
        <taxon>Fungi</taxon>
        <taxon>Dikarya</taxon>
        <taxon>Ascomycota</taxon>
        <taxon>Pezizomycotina</taxon>
        <taxon>Dothideomycetes</taxon>
        <taxon>Dothideomycetidae</taxon>
        <taxon>Mycosphaerellales</taxon>
        <taxon>Teratosphaeriaceae</taxon>
        <taxon>Baudoinia</taxon>
    </lineage>
</organism>
<sequence>MHRDPQHQAYVVEEDCHMVQQLLDDVSHDGYPGRRDFAWLIGLLSYRKATDPRDKIYAVMNLVAAEQRPSFLVDYQMPVVDVYKMDTEHVLFQAEQRLNILQNCTWTENHPIRFAERWPSWVPIWGNIKHAYICGVHPEQFLPADGIPLQAWKASTDVLCIKGVAVGPISAQADCPWDQPIPPSKRFNDAWSLTREHADPSPDCEPLALQLIWTLLCVEADDHRADEQAYLHRKYGFGFIEYYCFLLAEEKVAQIESDLMDAVVMAMGGLLTEPFNRANPRHAALAAQWKAKVEEKGFDPDLMLYCQDMSARNQSTDAKLLASFLTHAWFNEEGIDSYPAYFQEAWLACGDDHRFFVTNNGRIGMSPREAQSGDIVAVLFGSSVPFILRPSGSEYLIVGSCYCYGLMHGEYVRTLKESSKLEESIRTFALR</sequence>
<dbReference type="Pfam" id="PF26639">
    <property type="entry name" value="Het-6_barrel"/>
    <property type="match status" value="1"/>
</dbReference>
<dbReference type="OrthoDB" id="2157530at2759"/>
<dbReference type="PANTHER" id="PTHR24148">
    <property type="entry name" value="ANKYRIN REPEAT DOMAIN-CONTAINING PROTEIN 39 HOMOLOG-RELATED"/>
    <property type="match status" value="1"/>
</dbReference>
<protein>
    <recommendedName>
        <fullName evidence="3">Heterokaryon incompatibility domain-containing protein</fullName>
    </recommendedName>
</protein>